<comment type="caution">
    <text evidence="2">The sequence shown here is derived from an EMBL/GenBank/DDBJ whole genome shotgun (WGS) entry which is preliminary data.</text>
</comment>
<reference evidence="2 3" key="2">
    <citation type="submission" date="2019-01" db="EMBL/GenBank/DDBJ databases">
        <authorList>
            <person name="Li Y."/>
        </authorList>
    </citation>
    <scope>NUCLEOTIDE SEQUENCE [LARGE SCALE GENOMIC DNA]</scope>
    <source>
        <strain evidence="2 3">2D-5</strain>
    </source>
</reference>
<dbReference type="PANTHER" id="PTHR30514:SF18">
    <property type="entry name" value="RPIR-FAMILY TRANSCRIPTIONAL REGULATOR"/>
    <property type="match status" value="1"/>
</dbReference>
<dbReference type="Pfam" id="PF01418">
    <property type="entry name" value="HTH_6"/>
    <property type="match status" value="1"/>
</dbReference>
<dbReference type="InterPro" id="IPR000281">
    <property type="entry name" value="HTH_RpiR"/>
</dbReference>
<dbReference type="InterPro" id="IPR047640">
    <property type="entry name" value="RpiR-like"/>
</dbReference>
<dbReference type="RefSeq" id="WP_128269557.1">
    <property type="nucleotide sequence ID" value="NZ_SAUW01000008.1"/>
</dbReference>
<dbReference type="GO" id="GO:0003677">
    <property type="term" value="F:DNA binding"/>
    <property type="evidence" value="ECO:0007669"/>
    <property type="project" value="InterPro"/>
</dbReference>
<reference evidence="2 3" key="1">
    <citation type="submission" date="2019-01" db="EMBL/GenBank/DDBJ databases">
        <title>Sinorhodobacter populi sp. nov. isolated from the symptomatic bark tissue of Populus euramericana canker.</title>
        <authorList>
            <person name="Xu G."/>
        </authorList>
    </citation>
    <scope>NUCLEOTIDE SEQUENCE [LARGE SCALE GENOMIC DNA]</scope>
    <source>
        <strain evidence="2 3">2D-5</strain>
    </source>
</reference>
<keyword evidence="3" id="KW-1185">Reference proteome</keyword>
<dbReference type="InterPro" id="IPR036388">
    <property type="entry name" value="WH-like_DNA-bd_sf"/>
</dbReference>
<name>A0A443IVW7_9RHOB</name>
<dbReference type="PANTHER" id="PTHR30514">
    <property type="entry name" value="GLUCOKINASE"/>
    <property type="match status" value="1"/>
</dbReference>
<protein>
    <submittedName>
        <fullName evidence="2">MurR/RpiR family transcriptional regulator</fullName>
    </submittedName>
</protein>
<dbReference type="GO" id="GO:1901135">
    <property type="term" value="P:carbohydrate derivative metabolic process"/>
    <property type="evidence" value="ECO:0007669"/>
    <property type="project" value="InterPro"/>
</dbReference>
<dbReference type="AlphaFoldDB" id="A0A443IVW7"/>
<evidence type="ECO:0000259" key="1">
    <source>
        <dbReference type="PROSITE" id="PS51071"/>
    </source>
</evidence>
<organism evidence="2 3">
    <name type="scientific">Paenirhodobacter populi</name>
    <dbReference type="NCBI Taxonomy" id="2306993"/>
    <lineage>
        <taxon>Bacteria</taxon>
        <taxon>Pseudomonadati</taxon>
        <taxon>Pseudomonadota</taxon>
        <taxon>Alphaproteobacteria</taxon>
        <taxon>Rhodobacterales</taxon>
        <taxon>Rhodobacter group</taxon>
        <taxon>Paenirhodobacter</taxon>
    </lineage>
</organism>
<evidence type="ECO:0000313" key="2">
    <source>
        <dbReference type="EMBL" id="RWR12235.1"/>
    </source>
</evidence>
<evidence type="ECO:0000313" key="3">
    <source>
        <dbReference type="Proteomes" id="UP000285710"/>
    </source>
</evidence>
<dbReference type="Proteomes" id="UP000285710">
    <property type="component" value="Unassembled WGS sequence"/>
</dbReference>
<dbReference type="Gene3D" id="3.40.50.10490">
    <property type="entry name" value="Glucose-6-phosphate isomerase like protein, domain 1"/>
    <property type="match status" value="1"/>
</dbReference>
<dbReference type="GO" id="GO:0097367">
    <property type="term" value="F:carbohydrate derivative binding"/>
    <property type="evidence" value="ECO:0007669"/>
    <property type="project" value="InterPro"/>
</dbReference>
<feature type="domain" description="HTH rpiR-type" evidence="1">
    <location>
        <begin position="2"/>
        <end position="78"/>
    </location>
</feature>
<accession>A0A443IVW7</accession>
<dbReference type="GO" id="GO:0003700">
    <property type="term" value="F:DNA-binding transcription factor activity"/>
    <property type="evidence" value="ECO:0007669"/>
    <property type="project" value="InterPro"/>
</dbReference>
<dbReference type="InterPro" id="IPR009057">
    <property type="entry name" value="Homeodomain-like_sf"/>
</dbReference>
<gene>
    <name evidence="2" type="ORF">D2T33_09010</name>
</gene>
<dbReference type="Gene3D" id="1.10.10.10">
    <property type="entry name" value="Winged helix-like DNA-binding domain superfamily/Winged helix DNA-binding domain"/>
    <property type="match status" value="1"/>
</dbReference>
<sequence>MTQSLRHRLTEAARGTGSTRALASYMLNALPELPFLSAAALGDKVGVSEATVGRFCRQLGYANLRDLKAHLRDDIGDAPWLLSDRLHELRGSDGEEALARGLELEIAGLVRIYEQARSPDWARTAERLARARQVFVAGFQTERGIAQYFAVQLQYLRDGVRLVDMAAGNFAEVLASDIPAGDTCLIVFEGRRYSRLAKVLTAEAHARGIPVTLITDGFCGWDTGLTDATFRAATQVNQFWDSTAQMAVLGNLLIHSVFLCIGPDVAGRLERVSKLYAAMIGHVGDPVGGLKS</sequence>
<proteinExistence type="predicted"/>
<dbReference type="SUPFAM" id="SSF46689">
    <property type="entry name" value="Homeodomain-like"/>
    <property type="match status" value="1"/>
</dbReference>
<dbReference type="EMBL" id="SAUW01000008">
    <property type="protein sequence ID" value="RWR12235.1"/>
    <property type="molecule type" value="Genomic_DNA"/>
</dbReference>
<dbReference type="SUPFAM" id="SSF53697">
    <property type="entry name" value="SIS domain"/>
    <property type="match status" value="1"/>
</dbReference>
<dbReference type="PROSITE" id="PS51071">
    <property type="entry name" value="HTH_RPIR"/>
    <property type="match status" value="1"/>
</dbReference>
<dbReference type="InterPro" id="IPR046348">
    <property type="entry name" value="SIS_dom_sf"/>
</dbReference>